<proteinExistence type="predicted"/>
<gene>
    <name evidence="1" type="ORF">METZ01_LOCUS279423</name>
</gene>
<sequence length="44" mass="5077">VEIIANEFEYNKTKNSLIAKGNIKLVDEINQLIINAEEILYLKN</sequence>
<feature type="non-terminal residue" evidence="1">
    <location>
        <position position="1"/>
    </location>
</feature>
<dbReference type="AlphaFoldDB" id="A0A382KQM7"/>
<evidence type="ECO:0000313" key="1">
    <source>
        <dbReference type="EMBL" id="SVC26569.1"/>
    </source>
</evidence>
<dbReference type="EMBL" id="UINC01082108">
    <property type="protein sequence ID" value="SVC26569.1"/>
    <property type="molecule type" value="Genomic_DNA"/>
</dbReference>
<reference evidence="1" key="1">
    <citation type="submission" date="2018-05" db="EMBL/GenBank/DDBJ databases">
        <authorList>
            <person name="Lanie J.A."/>
            <person name="Ng W.-L."/>
            <person name="Kazmierczak K.M."/>
            <person name="Andrzejewski T.M."/>
            <person name="Davidsen T.M."/>
            <person name="Wayne K.J."/>
            <person name="Tettelin H."/>
            <person name="Glass J.I."/>
            <person name="Rusch D."/>
            <person name="Podicherti R."/>
            <person name="Tsui H.-C.T."/>
            <person name="Winkler M.E."/>
        </authorList>
    </citation>
    <scope>NUCLEOTIDE SEQUENCE</scope>
</reference>
<name>A0A382KQM7_9ZZZZ</name>
<feature type="non-terminal residue" evidence="1">
    <location>
        <position position="44"/>
    </location>
</feature>
<organism evidence="1">
    <name type="scientific">marine metagenome</name>
    <dbReference type="NCBI Taxonomy" id="408172"/>
    <lineage>
        <taxon>unclassified sequences</taxon>
        <taxon>metagenomes</taxon>
        <taxon>ecological metagenomes</taxon>
    </lineage>
</organism>
<protein>
    <submittedName>
        <fullName evidence="1">Uncharacterized protein</fullName>
    </submittedName>
</protein>
<accession>A0A382KQM7</accession>